<dbReference type="Pfam" id="PF05296">
    <property type="entry name" value="TAS2R"/>
    <property type="match status" value="1"/>
</dbReference>
<protein>
    <recommendedName>
        <fullName evidence="12">Taste receptor type 2</fullName>
    </recommendedName>
</protein>
<keyword evidence="3 12" id="KW-0919">Taste</keyword>
<evidence type="ECO:0000256" key="6">
    <source>
        <dbReference type="ARBA" id="ARBA00022989"/>
    </source>
</evidence>
<evidence type="ECO:0000256" key="9">
    <source>
        <dbReference type="ARBA" id="ARBA00023170"/>
    </source>
</evidence>
<dbReference type="GO" id="GO:0016020">
    <property type="term" value="C:membrane"/>
    <property type="evidence" value="ECO:0007669"/>
    <property type="project" value="UniProtKB-SubCell"/>
</dbReference>
<organism evidence="14 15">
    <name type="scientific">Eleutherodactylus coqui</name>
    <name type="common">Puerto Rican coqui</name>
    <dbReference type="NCBI Taxonomy" id="57060"/>
    <lineage>
        <taxon>Eukaryota</taxon>
        <taxon>Metazoa</taxon>
        <taxon>Chordata</taxon>
        <taxon>Craniata</taxon>
        <taxon>Vertebrata</taxon>
        <taxon>Euteleostomi</taxon>
        <taxon>Amphibia</taxon>
        <taxon>Batrachia</taxon>
        <taxon>Anura</taxon>
        <taxon>Neobatrachia</taxon>
        <taxon>Hyloidea</taxon>
        <taxon>Eleutherodactylidae</taxon>
        <taxon>Eleutherodactylinae</taxon>
        <taxon>Eleutherodactylus</taxon>
        <taxon>Eleutherodactylus</taxon>
    </lineage>
</organism>
<feature type="transmembrane region" description="Helical" evidence="13">
    <location>
        <begin position="51"/>
        <end position="74"/>
    </location>
</feature>
<feature type="transmembrane region" description="Helical" evidence="13">
    <location>
        <begin position="226"/>
        <end position="249"/>
    </location>
</feature>
<comment type="caution">
    <text evidence="14">The sequence shown here is derived from an EMBL/GenBank/DDBJ whole genome shotgun (WGS) entry which is preliminary data.</text>
</comment>
<feature type="transmembrane region" description="Helical" evidence="13">
    <location>
        <begin position="128"/>
        <end position="148"/>
    </location>
</feature>
<keyword evidence="8 12" id="KW-0472">Membrane</keyword>
<evidence type="ECO:0000313" key="15">
    <source>
        <dbReference type="Proteomes" id="UP000770717"/>
    </source>
</evidence>
<feature type="transmembrane region" description="Helical" evidence="13">
    <location>
        <begin position="86"/>
        <end position="108"/>
    </location>
</feature>
<evidence type="ECO:0000256" key="10">
    <source>
        <dbReference type="ARBA" id="ARBA00023224"/>
    </source>
</evidence>
<evidence type="ECO:0000256" key="3">
    <source>
        <dbReference type="ARBA" id="ARBA00022480"/>
    </source>
</evidence>
<reference evidence="14" key="1">
    <citation type="thesis" date="2020" institute="ProQuest LLC" country="789 East Eisenhower Parkway, Ann Arbor, MI, USA">
        <title>Comparative Genomics and Chromosome Evolution.</title>
        <authorList>
            <person name="Mudd A.B."/>
        </authorList>
    </citation>
    <scope>NUCLEOTIDE SEQUENCE</scope>
    <source>
        <strain evidence="14">HN-11 Male</strain>
        <tissue evidence="14">Kidney and liver</tissue>
    </source>
</reference>
<evidence type="ECO:0000256" key="7">
    <source>
        <dbReference type="ARBA" id="ARBA00023040"/>
    </source>
</evidence>
<feature type="transmembrane region" description="Helical" evidence="13">
    <location>
        <begin position="172"/>
        <end position="195"/>
    </location>
</feature>
<keyword evidence="9 12" id="KW-0675">Receptor</keyword>
<name>A0A8J6BDK4_ELECQ</name>
<keyword evidence="6 13" id="KW-1133">Transmembrane helix</keyword>
<evidence type="ECO:0000256" key="8">
    <source>
        <dbReference type="ARBA" id="ARBA00023136"/>
    </source>
</evidence>
<sequence>MTTSLNISILVVGFISLLITFPGCMFILVVNMLDWMKNKKLDISDQLISGISLFIVFHRAFFVSVDYIGFTYGYHHLLRNNQSCNILYFSLIFCTLLFCTLLAIHFCLKIVNINHKCYIFIQRGFPKLFPWILFPSIAASILISSPAAQNSARQYENLTEALQNYSYSILDFSLYIAFSFLCFLLFFSSVFNIVLSLQRHIKQIHSNTVEFRTQIVEAHISAMKTVIALFAFNIFYFALLVFLTTAHLYPQWMSGLPFLYALCHVLGLHILIRGSRKLQKKLNTLWLC</sequence>
<evidence type="ECO:0000256" key="5">
    <source>
        <dbReference type="ARBA" id="ARBA00022692"/>
    </source>
</evidence>
<keyword evidence="5 12" id="KW-0812">Transmembrane</keyword>
<evidence type="ECO:0000256" key="4">
    <source>
        <dbReference type="ARBA" id="ARBA00022606"/>
    </source>
</evidence>
<dbReference type="OrthoDB" id="9896661at2759"/>
<dbReference type="Proteomes" id="UP000770717">
    <property type="component" value="Unassembled WGS sequence"/>
</dbReference>
<dbReference type="GO" id="GO:0033038">
    <property type="term" value="F:bitter taste receptor activity"/>
    <property type="evidence" value="ECO:0007669"/>
    <property type="project" value="InterPro"/>
</dbReference>
<dbReference type="AlphaFoldDB" id="A0A8J6BDK4"/>
<keyword evidence="15" id="KW-1185">Reference proteome</keyword>
<dbReference type="GO" id="GO:0004930">
    <property type="term" value="F:G protein-coupled receptor activity"/>
    <property type="evidence" value="ECO:0007669"/>
    <property type="project" value="UniProtKB-KW"/>
</dbReference>
<evidence type="ECO:0000256" key="2">
    <source>
        <dbReference type="ARBA" id="ARBA00007376"/>
    </source>
</evidence>
<evidence type="ECO:0000256" key="12">
    <source>
        <dbReference type="RuleBase" id="RU004424"/>
    </source>
</evidence>
<proteinExistence type="inferred from homology"/>
<dbReference type="PANTHER" id="PTHR11394">
    <property type="entry name" value="TASTE RECEPTOR TYPE 2"/>
    <property type="match status" value="1"/>
</dbReference>
<feature type="transmembrane region" description="Helical" evidence="13">
    <location>
        <begin position="255"/>
        <end position="272"/>
    </location>
</feature>
<comment type="similarity">
    <text evidence="2 11">Belongs to the G-protein coupled receptor T2R family.</text>
</comment>
<dbReference type="EMBL" id="WNTK01003250">
    <property type="protein sequence ID" value="KAG9465256.1"/>
    <property type="molecule type" value="Genomic_DNA"/>
</dbReference>
<gene>
    <name evidence="14" type="ORF">GDO78_018600</name>
</gene>
<evidence type="ECO:0000256" key="1">
    <source>
        <dbReference type="ARBA" id="ARBA00004141"/>
    </source>
</evidence>
<accession>A0A8J6BDK4</accession>
<feature type="non-terminal residue" evidence="14">
    <location>
        <position position="288"/>
    </location>
</feature>
<evidence type="ECO:0000256" key="13">
    <source>
        <dbReference type="SAM" id="Phobius"/>
    </source>
</evidence>
<dbReference type="InterPro" id="IPR007960">
    <property type="entry name" value="TAS2R"/>
</dbReference>
<evidence type="ECO:0000256" key="11">
    <source>
        <dbReference type="RuleBase" id="RU004423"/>
    </source>
</evidence>
<keyword evidence="10 12" id="KW-0807">Transducer</keyword>
<evidence type="ECO:0000313" key="14">
    <source>
        <dbReference type="EMBL" id="KAG9465256.1"/>
    </source>
</evidence>
<comment type="subcellular location">
    <subcellularLocation>
        <location evidence="1 12">Membrane</location>
        <topology evidence="1 12">Multi-pass membrane protein</topology>
    </subcellularLocation>
</comment>
<keyword evidence="4 12" id="KW-0716">Sensory transduction</keyword>
<keyword evidence="7 12" id="KW-0297">G-protein coupled receptor</keyword>
<dbReference type="PANTHER" id="PTHR11394:SF159">
    <property type="entry name" value="TASTE RECEPTOR TYPE 2"/>
    <property type="match status" value="1"/>
</dbReference>
<feature type="transmembrane region" description="Helical" evidence="13">
    <location>
        <begin position="6"/>
        <end position="30"/>
    </location>
</feature>